<feature type="signal peptide" evidence="1">
    <location>
        <begin position="1"/>
        <end position="18"/>
    </location>
</feature>
<evidence type="ECO:0000313" key="2">
    <source>
        <dbReference type="EMBL" id="TCW00450.1"/>
    </source>
</evidence>
<keyword evidence="1" id="KW-0732">Signal</keyword>
<reference evidence="2 3" key="1">
    <citation type="submission" date="2019-03" db="EMBL/GenBank/DDBJ databases">
        <title>Genomic Encyclopedia of Type Strains, Phase IV (KMG-IV): sequencing the most valuable type-strain genomes for metagenomic binning, comparative biology and taxonomic classification.</title>
        <authorList>
            <person name="Goeker M."/>
        </authorList>
    </citation>
    <scope>NUCLEOTIDE SEQUENCE [LARGE SCALE GENOMIC DNA]</scope>
    <source>
        <strain evidence="2 3">DSM 19580</strain>
    </source>
</reference>
<keyword evidence="3" id="KW-1185">Reference proteome</keyword>
<evidence type="ECO:0000313" key="3">
    <source>
        <dbReference type="Proteomes" id="UP000295719"/>
    </source>
</evidence>
<feature type="chain" id="PRO_5020903781" description="Lipoprotein" evidence="1">
    <location>
        <begin position="19"/>
        <end position="47"/>
    </location>
</feature>
<dbReference type="EMBL" id="SMCR01000001">
    <property type="protein sequence ID" value="TCW00450.1"/>
    <property type="molecule type" value="Genomic_DNA"/>
</dbReference>
<dbReference type="PROSITE" id="PS51257">
    <property type="entry name" value="PROKAR_LIPOPROTEIN"/>
    <property type="match status" value="1"/>
</dbReference>
<organism evidence="2 3">
    <name type="scientific">Biostraticola tofi</name>
    <dbReference type="NCBI Taxonomy" id="466109"/>
    <lineage>
        <taxon>Bacteria</taxon>
        <taxon>Pseudomonadati</taxon>
        <taxon>Pseudomonadota</taxon>
        <taxon>Gammaproteobacteria</taxon>
        <taxon>Enterobacterales</taxon>
        <taxon>Bruguierivoracaceae</taxon>
        <taxon>Biostraticola</taxon>
    </lineage>
</organism>
<evidence type="ECO:0000256" key="1">
    <source>
        <dbReference type="SAM" id="SignalP"/>
    </source>
</evidence>
<accession>A0A4R3Z8N8</accession>
<comment type="caution">
    <text evidence="2">The sequence shown here is derived from an EMBL/GenBank/DDBJ whole genome shotgun (WGS) entry which is preliminary data.</text>
</comment>
<dbReference type="AlphaFoldDB" id="A0A4R3Z8N8"/>
<sequence length="47" mass="4946">MKTIILFLSLALTACGSAPVSSILKLVPVGSEVCPRGNDVFTNQCHN</sequence>
<proteinExistence type="predicted"/>
<gene>
    <name evidence="2" type="ORF">EDC52_101800</name>
</gene>
<protein>
    <recommendedName>
        <fullName evidence="4">Lipoprotein</fullName>
    </recommendedName>
</protein>
<evidence type="ECO:0008006" key="4">
    <source>
        <dbReference type="Google" id="ProtNLM"/>
    </source>
</evidence>
<dbReference type="Proteomes" id="UP000295719">
    <property type="component" value="Unassembled WGS sequence"/>
</dbReference>
<name>A0A4R3Z8N8_9GAMM</name>